<dbReference type="PROSITE" id="PS51900">
    <property type="entry name" value="CB"/>
    <property type="match status" value="1"/>
</dbReference>
<dbReference type="InterPro" id="IPR044068">
    <property type="entry name" value="CB"/>
</dbReference>
<reference evidence="6 7" key="1">
    <citation type="submission" date="2018-04" db="EMBL/GenBank/DDBJ databases">
        <title>Marixanthomonas spongiae HN-E44 sp. nov., isolated from a marine sponge.</title>
        <authorList>
            <person name="Luo L."/>
            <person name="Zhuang L."/>
        </authorList>
    </citation>
    <scope>NUCLEOTIDE SEQUENCE [LARGE SCALE GENOMIC DNA]</scope>
    <source>
        <strain evidence="6 7">HN-E44</strain>
    </source>
</reference>
<name>A0A2U0HZ25_9FLAO</name>
<dbReference type="Pfam" id="PF13102">
    <property type="entry name" value="Phage_int_SAM_5"/>
    <property type="match status" value="1"/>
</dbReference>
<evidence type="ECO:0000259" key="5">
    <source>
        <dbReference type="PROSITE" id="PS51900"/>
    </source>
</evidence>
<dbReference type="SUPFAM" id="SSF56349">
    <property type="entry name" value="DNA breaking-rejoining enzymes"/>
    <property type="match status" value="1"/>
</dbReference>
<dbReference type="RefSeq" id="WP_116694576.1">
    <property type="nucleotide sequence ID" value="NZ_QEHR01000006.1"/>
</dbReference>
<dbReference type="GO" id="GO:0006310">
    <property type="term" value="P:DNA recombination"/>
    <property type="evidence" value="ECO:0007669"/>
    <property type="project" value="UniProtKB-KW"/>
</dbReference>
<evidence type="ECO:0000256" key="2">
    <source>
        <dbReference type="ARBA" id="ARBA00023125"/>
    </source>
</evidence>
<proteinExistence type="predicted"/>
<evidence type="ECO:0000256" key="3">
    <source>
        <dbReference type="ARBA" id="ARBA00023172"/>
    </source>
</evidence>
<accession>A0A2U0HZ25</accession>
<protein>
    <recommendedName>
        <fullName evidence="5">Core-binding (CB) domain-containing protein</fullName>
    </recommendedName>
</protein>
<dbReference type="InterPro" id="IPR010998">
    <property type="entry name" value="Integrase_recombinase_N"/>
</dbReference>
<keyword evidence="1" id="KW-0229">DNA integration</keyword>
<keyword evidence="7" id="KW-1185">Reference proteome</keyword>
<dbReference type="Gene3D" id="1.10.150.130">
    <property type="match status" value="1"/>
</dbReference>
<dbReference type="Gene3D" id="1.10.443.10">
    <property type="entry name" value="Intergrase catalytic core"/>
    <property type="match status" value="1"/>
</dbReference>
<dbReference type="GO" id="GO:0015074">
    <property type="term" value="P:DNA integration"/>
    <property type="evidence" value="ECO:0007669"/>
    <property type="project" value="UniProtKB-KW"/>
</dbReference>
<dbReference type="InterPro" id="IPR011010">
    <property type="entry name" value="DNA_brk_join_enz"/>
</dbReference>
<dbReference type="OrthoDB" id="1493636at2"/>
<dbReference type="InterPro" id="IPR025269">
    <property type="entry name" value="SAM-like_dom"/>
</dbReference>
<feature type="domain" description="Core-binding (CB)" evidence="5">
    <location>
        <begin position="90"/>
        <end position="174"/>
    </location>
</feature>
<organism evidence="6 7">
    <name type="scientific">Marixanthomonas spongiae</name>
    <dbReference type="NCBI Taxonomy" id="2174845"/>
    <lineage>
        <taxon>Bacteria</taxon>
        <taxon>Pseudomonadati</taxon>
        <taxon>Bacteroidota</taxon>
        <taxon>Flavobacteriia</taxon>
        <taxon>Flavobacteriales</taxon>
        <taxon>Flavobacteriaceae</taxon>
        <taxon>Marixanthomonas</taxon>
    </lineage>
</organism>
<keyword evidence="2 4" id="KW-0238">DNA-binding</keyword>
<dbReference type="GO" id="GO:0003677">
    <property type="term" value="F:DNA binding"/>
    <property type="evidence" value="ECO:0007669"/>
    <property type="project" value="UniProtKB-UniRule"/>
</dbReference>
<evidence type="ECO:0000313" key="6">
    <source>
        <dbReference type="EMBL" id="PVW14088.1"/>
    </source>
</evidence>
<gene>
    <name evidence="6" type="ORF">DDV96_09715</name>
</gene>
<dbReference type="EMBL" id="QEHR01000006">
    <property type="protein sequence ID" value="PVW14088.1"/>
    <property type="molecule type" value="Genomic_DNA"/>
</dbReference>
<evidence type="ECO:0000256" key="4">
    <source>
        <dbReference type="PROSITE-ProRule" id="PRU01248"/>
    </source>
</evidence>
<evidence type="ECO:0000256" key="1">
    <source>
        <dbReference type="ARBA" id="ARBA00022908"/>
    </source>
</evidence>
<sequence length="508" mass="60851">MKFNDTSFKFIIRPSKINNEGHIHLRKIKNRKKTYESLRLPRLKIKYWNESTQRVRKSNQIDYKLYNNKIEAKLKEIKSSHGPLDPSKRASLVHFFNHYLKSTSLNPGTKSKYFTILKKLKSFRDSENYSDIKFKDFNVAMISSFFEFMRNNGLEQNTCRNYLKVVNSVVRKAQKTEGYYNVPNHFINYKYPKQLNKIKEVLSKDEIQKIISFETVKKEIEKTRSMFLFQLFSKGMRVSDLLLLRFNNLTSGHLKYTMFKTKNSMFMKLLPIHFELLEPFVCFETKVDDVFLNYEKKQRLRYKSIRNKFNDWSPPREDGKPQDRLFKRINPLKYAPIYIEVFEEIKPVLHGKYYVDSYQEILCSMNLEEIKNELIKLESFKRERGYSKIGNNSKVEISKEIFFKTQKFLPHVIKDVKSKIDKLEKKYFNKKREELEELATNPHTKNQFLFDYLPNEDFSNIGQKNDFSRISEKQYSRINKKSIVYNRQLKKLQKEVGISKNDTIPLSV</sequence>
<keyword evidence="3" id="KW-0233">DNA recombination</keyword>
<evidence type="ECO:0000313" key="7">
    <source>
        <dbReference type="Proteomes" id="UP000245962"/>
    </source>
</evidence>
<dbReference type="Proteomes" id="UP000245962">
    <property type="component" value="Unassembled WGS sequence"/>
</dbReference>
<comment type="caution">
    <text evidence="6">The sequence shown here is derived from an EMBL/GenBank/DDBJ whole genome shotgun (WGS) entry which is preliminary data.</text>
</comment>
<dbReference type="AlphaFoldDB" id="A0A2U0HZ25"/>
<dbReference type="InterPro" id="IPR013762">
    <property type="entry name" value="Integrase-like_cat_sf"/>
</dbReference>